<comment type="subcellular location">
    <subcellularLocation>
        <location evidence="2">Lipid droplet</location>
    </subcellularLocation>
    <subcellularLocation>
        <location evidence="1">Membrane</location>
        <topology evidence="1">Multi-pass membrane protein</topology>
    </subcellularLocation>
</comment>
<dbReference type="AlphaFoldDB" id="A0A2U1Q4N9"/>
<evidence type="ECO:0000256" key="3">
    <source>
        <dbReference type="ARBA" id="ARBA00010858"/>
    </source>
</evidence>
<dbReference type="GO" id="GO:0009791">
    <property type="term" value="P:post-embryonic development"/>
    <property type="evidence" value="ECO:0007669"/>
    <property type="project" value="UniProtKB-ARBA"/>
</dbReference>
<accession>A0A2U1Q4N9</accession>
<dbReference type="GO" id="GO:0012511">
    <property type="term" value="C:monolayer-surrounded lipid storage body"/>
    <property type="evidence" value="ECO:0007669"/>
    <property type="project" value="InterPro"/>
</dbReference>
<evidence type="ECO:0000256" key="6">
    <source>
        <dbReference type="ARBA" id="ARBA00022989"/>
    </source>
</evidence>
<keyword evidence="4" id="KW-0551">Lipid droplet</keyword>
<evidence type="ECO:0000313" key="9">
    <source>
        <dbReference type="EMBL" id="PWA92979.1"/>
    </source>
</evidence>
<dbReference type="OrthoDB" id="690239at2759"/>
<dbReference type="Pfam" id="PF01277">
    <property type="entry name" value="Oleosin"/>
    <property type="match status" value="1"/>
</dbReference>
<dbReference type="EMBL" id="PKPP01000419">
    <property type="protein sequence ID" value="PWA92979.1"/>
    <property type="molecule type" value="Genomic_DNA"/>
</dbReference>
<keyword evidence="6 8" id="KW-1133">Transmembrane helix</keyword>
<evidence type="ECO:0000256" key="5">
    <source>
        <dbReference type="ARBA" id="ARBA00022692"/>
    </source>
</evidence>
<dbReference type="Proteomes" id="UP000245207">
    <property type="component" value="Unassembled WGS sequence"/>
</dbReference>
<reference evidence="9 10" key="1">
    <citation type="journal article" date="2018" name="Mol. Plant">
        <title>The genome of Artemisia annua provides insight into the evolution of Asteraceae family and artemisinin biosynthesis.</title>
        <authorList>
            <person name="Shen Q."/>
            <person name="Zhang L."/>
            <person name="Liao Z."/>
            <person name="Wang S."/>
            <person name="Yan T."/>
            <person name="Shi P."/>
            <person name="Liu M."/>
            <person name="Fu X."/>
            <person name="Pan Q."/>
            <person name="Wang Y."/>
            <person name="Lv Z."/>
            <person name="Lu X."/>
            <person name="Zhang F."/>
            <person name="Jiang W."/>
            <person name="Ma Y."/>
            <person name="Chen M."/>
            <person name="Hao X."/>
            <person name="Li L."/>
            <person name="Tang Y."/>
            <person name="Lv G."/>
            <person name="Zhou Y."/>
            <person name="Sun X."/>
            <person name="Brodelius P.E."/>
            <person name="Rose J.K.C."/>
            <person name="Tang K."/>
        </authorList>
    </citation>
    <scope>NUCLEOTIDE SEQUENCE [LARGE SCALE GENOMIC DNA]</scope>
    <source>
        <strain evidence="10">cv. Huhao1</strain>
        <tissue evidence="9">Leaf</tissue>
    </source>
</reference>
<comment type="caution">
    <text evidence="9">The sequence shown here is derived from an EMBL/GenBank/DDBJ whole genome shotgun (WGS) entry which is preliminary data.</text>
</comment>
<evidence type="ECO:0000256" key="7">
    <source>
        <dbReference type="ARBA" id="ARBA00023136"/>
    </source>
</evidence>
<feature type="transmembrane region" description="Helical" evidence="8">
    <location>
        <begin position="30"/>
        <end position="58"/>
    </location>
</feature>
<evidence type="ECO:0000313" key="10">
    <source>
        <dbReference type="Proteomes" id="UP000245207"/>
    </source>
</evidence>
<organism evidence="9 10">
    <name type="scientific">Artemisia annua</name>
    <name type="common">Sweet wormwood</name>
    <dbReference type="NCBI Taxonomy" id="35608"/>
    <lineage>
        <taxon>Eukaryota</taxon>
        <taxon>Viridiplantae</taxon>
        <taxon>Streptophyta</taxon>
        <taxon>Embryophyta</taxon>
        <taxon>Tracheophyta</taxon>
        <taxon>Spermatophyta</taxon>
        <taxon>Magnoliopsida</taxon>
        <taxon>eudicotyledons</taxon>
        <taxon>Gunneridae</taxon>
        <taxon>Pentapetalae</taxon>
        <taxon>asterids</taxon>
        <taxon>campanulids</taxon>
        <taxon>Asterales</taxon>
        <taxon>Asteraceae</taxon>
        <taxon>Asteroideae</taxon>
        <taxon>Anthemideae</taxon>
        <taxon>Artemisiinae</taxon>
        <taxon>Artemisia</taxon>
    </lineage>
</organism>
<proteinExistence type="inferred from homology"/>
<dbReference type="InterPro" id="IPR000136">
    <property type="entry name" value="Oleosin"/>
</dbReference>
<evidence type="ECO:0000256" key="1">
    <source>
        <dbReference type="ARBA" id="ARBA00004141"/>
    </source>
</evidence>
<gene>
    <name evidence="9" type="ORF">CTI12_AA076400</name>
</gene>
<dbReference type="GO" id="GO:0048608">
    <property type="term" value="P:reproductive structure development"/>
    <property type="evidence" value="ECO:0007669"/>
    <property type="project" value="UniProtKB-ARBA"/>
</dbReference>
<evidence type="ECO:0000256" key="4">
    <source>
        <dbReference type="ARBA" id="ARBA00022677"/>
    </source>
</evidence>
<sequence length="114" mass="12506">MGQNGSEVQPVSNNQQLYQKVAKTSKVVTIFWSIIIFSPVLIIFSPLWISAFSVYWMYSYGTGKHPIGADLVDLARDAILETVDEVKNKVEQLGKDITKDIVKISGGSDGGEKG</sequence>
<keyword evidence="5 8" id="KW-0812">Transmembrane</keyword>
<protein>
    <submittedName>
        <fullName evidence="9">Oleosin</fullName>
    </submittedName>
</protein>
<dbReference type="GO" id="GO:0016020">
    <property type="term" value="C:membrane"/>
    <property type="evidence" value="ECO:0007669"/>
    <property type="project" value="UniProtKB-SubCell"/>
</dbReference>
<comment type="similarity">
    <text evidence="3">Belongs to the oleosin family.</text>
</comment>
<keyword evidence="10" id="KW-1185">Reference proteome</keyword>
<evidence type="ECO:0000256" key="8">
    <source>
        <dbReference type="SAM" id="Phobius"/>
    </source>
</evidence>
<name>A0A2U1Q4N9_ARTAN</name>
<keyword evidence="7 8" id="KW-0472">Membrane</keyword>
<evidence type="ECO:0000256" key="2">
    <source>
        <dbReference type="ARBA" id="ARBA00004502"/>
    </source>
</evidence>